<dbReference type="Pfam" id="PF03403">
    <property type="entry name" value="PAF-AH_p_II"/>
    <property type="match status" value="1"/>
</dbReference>
<name>A0A1I4ZYK9_9GAMM</name>
<dbReference type="PROSITE" id="PS51257">
    <property type="entry name" value="PROKAR_LIPOPROTEIN"/>
    <property type="match status" value="1"/>
</dbReference>
<dbReference type="SUPFAM" id="SSF53474">
    <property type="entry name" value="alpha/beta-Hydrolases"/>
    <property type="match status" value="1"/>
</dbReference>
<dbReference type="GO" id="GO:0016787">
    <property type="term" value="F:hydrolase activity"/>
    <property type="evidence" value="ECO:0007669"/>
    <property type="project" value="UniProtKB-KW"/>
</dbReference>
<dbReference type="Pfam" id="PF12262">
    <property type="entry name" value="Lipase_bact_N"/>
    <property type="match status" value="1"/>
</dbReference>
<keyword evidence="4" id="KW-1185">Reference proteome</keyword>
<dbReference type="STRING" id="578942.SAMN05216289_13022"/>
<dbReference type="InterPro" id="IPR025920">
    <property type="entry name" value="Lipase_bact_N"/>
</dbReference>
<feature type="domain" description="Bacterial virulence factor lipase N-terminal" evidence="2">
    <location>
        <begin position="78"/>
        <end position="279"/>
    </location>
</feature>
<dbReference type="AlphaFoldDB" id="A0A1I4ZYK9"/>
<evidence type="ECO:0000259" key="2">
    <source>
        <dbReference type="Pfam" id="PF12262"/>
    </source>
</evidence>
<reference evidence="3 4" key="1">
    <citation type="submission" date="2016-10" db="EMBL/GenBank/DDBJ databases">
        <authorList>
            <person name="de Groot N.N."/>
        </authorList>
    </citation>
    <scope>NUCLEOTIDE SEQUENCE [LARGE SCALE GENOMIC DNA]</scope>
    <source>
        <strain evidence="3 4">CGMCC 1.7659</strain>
    </source>
</reference>
<gene>
    <name evidence="3" type="ORF">SAMN05216289_13022</name>
</gene>
<sequence length="721" mass="73846">MQARLFAAALLPSLFLAACGGGSNSPRAVDTPVATNNDGSPVTGVITARFDPSNGVVPNPTNLLLSGTTDLTINIPVADPTDFSNPRVAINALDGFSTASPMSTGFSVPIKPSSVVAGSSVRVFQVTLTGPGGGVTGITNELQPNVEYVTALPSSDTSGRTVAIVPTKPLKQLTSYMVVMTNGITDNRGNDATPDQTYFLAKRTSPLCVGGASTDPLLPSATACALEPLRQLTNSQEFAASQAGIDPSKIVLSWVMTTQSITPVLGAVQARTAQTPAAATQIAPTGLNLSQLNPALPPIADVYIGTIDLPYYLNAPTQTAPTAPLGGFWRAAPGAYVPPFNQFGLDPTSTFVTFANPLPVANTTQKVPLVLTVPNAASGKTKPAAGWPIVIFQHGITRNRSDAFAIAGTLASQGFAVIAIDAPLHGITDPASPLNVANTPFAALGARERTFNLDLSNNTTGAPGPDGVVDSSGSYFINLPSLLTSRDNIRQAVADLLVLARAVPSAHYSNSATDFDGSRIGFVGQSLGGIIGTVFMGVQPNVQVALLNVPGGGIPRLLEASPAFGPRIIAGLGASGLSPGTPDYDAFFGAAQTVTDSADPINWALPANNSLLASKRLLLQEVVGGGDVLPDQVIPNAVAGAPLSGTEPLIRTLGLSAITQSTQSAAGIRGVVRFTQGNHGSLLDPTQYPAATAEMQGEMASLLVSQGTAVQVSNPSVIRTQ</sequence>
<proteinExistence type="predicted"/>
<evidence type="ECO:0000313" key="3">
    <source>
        <dbReference type="EMBL" id="SFN55256.1"/>
    </source>
</evidence>
<accession>A0A1I4ZYK9</accession>
<dbReference type="OrthoDB" id="5477453at2"/>
<dbReference type="Proteomes" id="UP000198575">
    <property type="component" value="Unassembled WGS sequence"/>
</dbReference>
<feature type="chain" id="PRO_5011538700" evidence="1">
    <location>
        <begin position="18"/>
        <end position="721"/>
    </location>
</feature>
<feature type="signal peptide" evidence="1">
    <location>
        <begin position="1"/>
        <end position="17"/>
    </location>
</feature>
<evidence type="ECO:0000256" key="1">
    <source>
        <dbReference type="SAM" id="SignalP"/>
    </source>
</evidence>
<protein>
    <submittedName>
        <fullName evidence="3">Platelet-activating factor acetylhydrolase, isoform II</fullName>
    </submittedName>
</protein>
<dbReference type="InterPro" id="IPR029058">
    <property type="entry name" value="AB_hydrolase_fold"/>
</dbReference>
<dbReference type="RefSeq" id="WP_092409888.1">
    <property type="nucleotide sequence ID" value="NZ_FOVF01000030.1"/>
</dbReference>
<keyword evidence="3" id="KW-0378">Hydrolase</keyword>
<keyword evidence="1" id="KW-0732">Signal</keyword>
<dbReference type="Gene3D" id="3.40.50.1820">
    <property type="entry name" value="alpha/beta hydrolase"/>
    <property type="match status" value="1"/>
</dbReference>
<dbReference type="EMBL" id="FOVF01000030">
    <property type="protein sequence ID" value="SFN55256.1"/>
    <property type="molecule type" value="Genomic_DNA"/>
</dbReference>
<evidence type="ECO:0000313" key="4">
    <source>
        <dbReference type="Proteomes" id="UP000198575"/>
    </source>
</evidence>
<organism evidence="3 4">
    <name type="scientific">Dokdonella immobilis</name>
    <dbReference type="NCBI Taxonomy" id="578942"/>
    <lineage>
        <taxon>Bacteria</taxon>
        <taxon>Pseudomonadati</taxon>
        <taxon>Pseudomonadota</taxon>
        <taxon>Gammaproteobacteria</taxon>
        <taxon>Lysobacterales</taxon>
        <taxon>Rhodanobacteraceae</taxon>
        <taxon>Dokdonella</taxon>
    </lineage>
</organism>